<accession>A0A1N7CM45</accession>
<dbReference type="Gene3D" id="3.30.830.10">
    <property type="entry name" value="Metalloenzyme, LuxS/M16 peptidase-like"/>
    <property type="match status" value="2"/>
</dbReference>
<dbReference type="STRING" id="58117.SAMN05421833_11277"/>
<dbReference type="PANTHER" id="PTHR11851:SF224">
    <property type="entry name" value="PROCESSING PROTEASE"/>
    <property type="match status" value="1"/>
</dbReference>
<reference evidence="3" key="1">
    <citation type="submission" date="2017-01" db="EMBL/GenBank/DDBJ databases">
        <authorList>
            <person name="Varghese N."/>
            <person name="Submissions S."/>
        </authorList>
    </citation>
    <scope>NUCLEOTIDE SEQUENCE [LARGE SCALE GENOMIC DNA]</scope>
    <source>
        <strain evidence="3">ATCC 12950</strain>
    </source>
</reference>
<dbReference type="RefSeq" id="WP_076436132.1">
    <property type="nucleotide sequence ID" value="NZ_FTNI01000012.1"/>
</dbReference>
<feature type="domain" description="Peptidase M16 C-terminal" evidence="1">
    <location>
        <begin position="190"/>
        <end position="365"/>
    </location>
</feature>
<gene>
    <name evidence="2" type="ORF">SAMN05421833_11277</name>
</gene>
<proteinExistence type="predicted"/>
<dbReference type="PANTHER" id="PTHR11851">
    <property type="entry name" value="METALLOPROTEASE"/>
    <property type="match status" value="1"/>
</dbReference>
<dbReference type="InterPro" id="IPR050361">
    <property type="entry name" value="MPP/UQCRC_Complex"/>
</dbReference>
<evidence type="ECO:0000259" key="1">
    <source>
        <dbReference type="Pfam" id="PF05193"/>
    </source>
</evidence>
<dbReference type="SUPFAM" id="SSF63411">
    <property type="entry name" value="LuxS/MPP-like metallohydrolase"/>
    <property type="match status" value="2"/>
</dbReference>
<dbReference type="AlphaFoldDB" id="A0A1N7CM45"/>
<dbReference type="Pfam" id="PF05193">
    <property type="entry name" value="Peptidase_M16_C"/>
    <property type="match status" value="1"/>
</dbReference>
<dbReference type="Proteomes" id="UP000186096">
    <property type="component" value="Unassembled WGS sequence"/>
</dbReference>
<evidence type="ECO:0000313" key="3">
    <source>
        <dbReference type="Proteomes" id="UP000186096"/>
    </source>
</evidence>
<dbReference type="OrthoDB" id="9811314at2"/>
<evidence type="ECO:0000313" key="2">
    <source>
        <dbReference type="EMBL" id="SIR64676.1"/>
    </source>
</evidence>
<protein>
    <submittedName>
        <fullName evidence="2">Predicted Zn-dependent peptidase</fullName>
    </submittedName>
</protein>
<dbReference type="EMBL" id="FTNI01000012">
    <property type="protein sequence ID" value="SIR64676.1"/>
    <property type="molecule type" value="Genomic_DNA"/>
</dbReference>
<sequence>MVTATATRPAPARLLPALGPERPFRMPETVDAVLPNGLRVLAVRSPSVPLVEVRVRLPLPAPEPRLNAAAQILCSLLLRRTAGRTPEALDDAMGRAGASLHCATDERWLGIYGSATAAGLPVVLDVLVEALVSPSHEDADLDLARRRIVEKIRVTRAQPRVFAREALRVHRHGDLPALRMTPDERTVAGITAEQVLALHQQVLRPRGALLVLVGDIDPHAVVHHLETITRDWRSSGTSVRSSYRPPLTGTGIALVDRPGAVQSQVVLAAPAPPRTDPRFAALNVATMVVGGYFSSRLVTRLREEEGLAYRVDAGLDEVFDDSSVVIDVDTATDATARAARLIRAELDDLTGGGASEEEIESARRYLLGMTAIGLGSQSALATALSNAVGFGHEPHWLVSQPEELRRLPHAEVRAAIEEFYAPSRFTGVITGDAARLSDTLTPADLTW</sequence>
<organism evidence="2 3">
    <name type="scientific">Microbispora rosea</name>
    <dbReference type="NCBI Taxonomy" id="58117"/>
    <lineage>
        <taxon>Bacteria</taxon>
        <taxon>Bacillati</taxon>
        <taxon>Actinomycetota</taxon>
        <taxon>Actinomycetes</taxon>
        <taxon>Streptosporangiales</taxon>
        <taxon>Streptosporangiaceae</taxon>
        <taxon>Microbispora</taxon>
    </lineage>
</organism>
<keyword evidence="3" id="KW-1185">Reference proteome</keyword>
<dbReference type="GO" id="GO:0046872">
    <property type="term" value="F:metal ion binding"/>
    <property type="evidence" value="ECO:0007669"/>
    <property type="project" value="InterPro"/>
</dbReference>
<dbReference type="InterPro" id="IPR007863">
    <property type="entry name" value="Peptidase_M16_C"/>
</dbReference>
<name>A0A1N7CM45_9ACTN</name>
<dbReference type="InterPro" id="IPR011249">
    <property type="entry name" value="Metalloenz_LuxS/M16"/>
</dbReference>